<dbReference type="GO" id="GO:0000286">
    <property type="term" value="F:alanine dehydrogenase activity"/>
    <property type="evidence" value="ECO:0007669"/>
    <property type="project" value="UniProtKB-EC"/>
</dbReference>
<dbReference type="PANTHER" id="PTHR42795">
    <property type="entry name" value="ALANINE DEHYDROGENASE"/>
    <property type="match status" value="1"/>
</dbReference>
<evidence type="ECO:0000259" key="6">
    <source>
        <dbReference type="SMART" id="SM01003"/>
    </source>
</evidence>
<dbReference type="SMART" id="SM01003">
    <property type="entry name" value="AlaDh_PNT_N"/>
    <property type="match status" value="1"/>
</dbReference>
<proteinExistence type="inferred from homology"/>
<dbReference type="SUPFAM" id="SSF52283">
    <property type="entry name" value="Formate/glycerate dehydrogenase catalytic domain-like"/>
    <property type="match status" value="1"/>
</dbReference>
<sequence length="370" mass="38749">MLIGIPKEIKDNENRVAITPGGVSELVRAGHKVLVQKNAGIGSHIEDSHFKEAGAQIVGSAADVFSAQLVIKVKEPVKNEYSLLREDLVLFCFLHLAPNKELTKALIKSGVIAIGFETVELDDGRLPILAPMSEVAGRMATQAGAHFLEAVNGGRGVLLGGVAGVPPAKVTVLGGGIAGSNAALIAMGMGATVTVIDKDMDRLRYLEETLIGKVATRFSNSVNIKEAVIGSDLVVGAALTAGAKAPTLVDKDIVKEMKKGSVISDIAIDQGGNVATSRPTSLAKPVKVVHGVLHYAVTNIPSAVPTTSTYALSNSTLPWLLKIADKGWQEAARNHPEISKGLNVIKGSVTHPAVAASQNIMCMSFSKFFE</sequence>
<evidence type="ECO:0000256" key="4">
    <source>
        <dbReference type="ARBA" id="ARBA00023027"/>
    </source>
</evidence>
<dbReference type="SUPFAM" id="SSF51735">
    <property type="entry name" value="NAD(P)-binding Rossmann-fold domains"/>
    <property type="match status" value="1"/>
</dbReference>
<dbReference type="EMBL" id="LAZR01000677">
    <property type="protein sequence ID" value="KKN60945.1"/>
    <property type="molecule type" value="Genomic_DNA"/>
</dbReference>
<dbReference type="InterPro" id="IPR036291">
    <property type="entry name" value="NAD(P)-bd_dom_sf"/>
</dbReference>
<dbReference type="InterPro" id="IPR008143">
    <property type="entry name" value="Ala_DH/PNT_CS2"/>
</dbReference>
<comment type="similarity">
    <text evidence="1">Belongs to the AlaDH/PNT family.</text>
</comment>
<dbReference type="NCBIfam" id="TIGR00518">
    <property type="entry name" value="alaDH"/>
    <property type="match status" value="1"/>
</dbReference>
<dbReference type="InterPro" id="IPR008141">
    <property type="entry name" value="Ala_DH"/>
</dbReference>
<dbReference type="InterPro" id="IPR007698">
    <property type="entry name" value="AlaDH/PNT_NAD(H)-bd"/>
</dbReference>
<evidence type="ECO:0000256" key="1">
    <source>
        <dbReference type="ARBA" id="ARBA00005689"/>
    </source>
</evidence>
<dbReference type="PROSITE" id="PS00836">
    <property type="entry name" value="ALADH_PNT_1"/>
    <property type="match status" value="1"/>
</dbReference>
<dbReference type="UniPathway" id="UPA00527">
    <property type="reaction ID" value="UER00585"/>
</dbReference>
<dbReference type="PROSITE" id="PS00837">
    <property type="entry name" value="ALADH_PNT_2"/>
    <property type="match status" value="1"/>
</dbReference>
<dbReference type="InterPro" id="IPR007886">
    <property type="entry name" value="AlaDH/PNT_N"/>
</dbReference>
<dbReference type="AlphaFoldDB" id="A0A0F9RX01"/>
<dbReference type="Pfam" id="PF05222">
    <property type="entry name" value="AlaDh_PNT_N"/>
    <property type="match status" value="1"/>
</dbReference>
<evidence type="ECO:0000313" key="7">
    <source>
        <dbReference type="EMBL" id="KKN60945.1"/>
    </source>
</evidence>
<dbReference type="PIRSF" id="PIRSF000183">
    <property type="entry name" value="Alanine_dh"/>
    <property type="match status" value="1"/>
</dbReference>
<feature type="domain" description="Alanine dehydrogenase/pyridine nucleotide transhydrogenase NAD(H)-binding" evidence="5">
    <location>
        <begin position="148"/>
        <end position="296"/>
    </location>
</feature>
<dbReference type="GO" id="GO:0005886">
    <property type="term" value="C:plasma membrane"/>
    <property type="evidence" value="ECO:0007669"/>
    <property type="project" value="TreeGrafter"/>
</dbReference>
<evidence type="ECO:0000256" key="2">
    <source>
        <dbReference type="ARBA" id="ARBA00012897"/>
    </source>
</evidence>
<dbReference type="Pfam" id="PF01262">
    <property type="entry name" value="AlaDh_PNT_C"/>
    <property type="match status" value="1"/>
</dbReference>
<reference evidence="7" key="1">
    <citation type="journal article" date="2015" name="Nature">
        <title>Complex archaea that bridge the gap between prokaryotes and eukaryotes.</title>
        <authorList>
            <person name="Spang A."/>
            <person name="Saw J.H."/>
            <person name="Jorgensen S.L."/>
            <person name="Zaremba-Niedzwiedzka K."/>
            <person name="Martijn J."/>
            <person name="Lind A.E."/>
            <person name="van Eijk R."/>
            <person name="Schleper C."/>
            <person name="Guy L."/>
            <person name="Ettema T.J."/>
        </authorList>
    </citation>
    <scope>NUCLEOTIDE SEQUENCE</scope>
</reference>
<evidence type="ECO:0000259" key="5">
    <source>
        <dbReference type="SMART" id="SM01002"/>
    </source>
</evidence>
<keyword evidence="3" id="KW-0560">Oxidoreductase</keyword>
<dbReference type="GO" id="GO:0042853">
    <property type="term" value="P:L-alanine catabolic process"/>
    <property type="evidence" value="ECO:0007669"/>
    <property type="project" value="UniProtKB-UniPathway"/>
</dbReference>
<name>A0A0F9RX01_9ZZZZ</name>
<evidence type="ECO:0000256" key="3">
    <source>
        <dbReference type="ARBA" id="ARBA00023002"/>
    </source>
</evidence>
<keyword evidence="4" id="KW-0520">NAD</keyword>
<comment type="caution">
    <text evidence="7">The sequence shown here is derived from an EMBL/GenBank/DDBJ whole genome shotgun (WGS) entry which is preliminary data.</text>
</comment>
<organism evidence="7">
    <name type="scientific">marine sediment metagenome</name>
    <dbReference type="NCBI Taxonomy" id="412755"/>
    <lineage>
        <taxon>unclassified sequences</taxon>
        <taxon>metagenomes</taxon>
        <taxon>ecological metagenomes</taxon>
    </lineage>
</organism>
<dbReference type="Gene3D" id="3.40.50.720">
    <property type="entry name" value="NAD(P)-binding Rossmann-like Domain"/>
    <property type="match status" value="2"/>
</dbReference>
<dbReference type="FunFam" id="3.40.50.720:FF:000049">
    <property type="entry name" value="Alanine dehydrogenase"/>
    <property type="match status" value="1"/>
</dbReference>
<dbReference type="PANTHER" id="PTHR42795:SF1">
    <property type="entry name" value="ALANINE DEHYDROGENASE"/>
    <property type="match status" value="1"/>
</dbReference>
<dbReference type="SMART" id="SM01002">
    <property type="entry name" value="AlaDh_PNT_C"/>
    <property type="match status" value="1"/>
</dbReference>
<protein>
    <recommendedName>
        <fullName evidence="2">alanine dehydrogenase</fullName>
        <ecNumber evidence="2">1.4.1.1</ecNumber>
    </recommendedName>
</protein>
<feature type="domain" description="Alanine dehydrogenase/pyridine nucleotide transhydrogenase N-terminal" evidence="6">
    <location>
        <begin position="4"/>
        <end position="136"/>
    </location>
</feature>
<dbReference type="EC" id="1.4.1.1" evidence="2"/>
<gene>
    <name evidence="7" type="ORF">LCGC14_0526870</name>
</gene>
<accession>A0A0F9RX01</accession>
<dbReference type="InterPro" id="IPR008142">
    <property type="entry name" value="AlaDH/PNT_CS1"/>
</dbReference>
<dbReference type="CDD" id="cd05305">
    <property type="entry name" value="L-AlaDH"/>
    <property type="match status" value="1"/>
</dbReference>